<reference evidence="2" key="1">
    <citation type="journal article" date="2019" name="Int. J. Syst. Evol. Microbiol.">
        <title>The Global Catalogue of Microorganisms (GCM) 10K type strain sequencing project: providing services to taxonomists for standard genome sequencing and annotation.</title>
        <authorList>
            <consortium name="The Broad Institute Genomics Platform"/>
            <consortium name="The Broad Institute Genome Sequencing Center for Infectious Disease"/>
            <person name="Wu L."/>
            <person name="Ma J."/>
        </authorList>
    </citation>
    <scope>NUCLEOTIDE SEQUENCE [LARGE SCALE GENOMIC DNA]</scope>
    <source>
        <strain evidence="2">CCM 8980</strain>
    </source>
</reference>
<comment type="caution">
    <text evidence="1">The sequence shown here is derived from an EMBL/GenBank/DDBJ whole genome shotgun (WGS) entry which is preliminary data.</text>
</comment>
<accession>A0ABW4CIP5</accession>
<protein>
    <submittedName>
        <fullName evidence="1">Uncharacterized protein</fullName>
    </submittedName>
</protein>
<organism evidence="1 2">
    <name type="scientific">Lacticaseibacillus mingshuiensis</name>
    <dbReference type="NCBI Taxonomy" id="2799574"/>
    <lineage>
        <taxon>Bacteria</taxon>
        <taxon>Bacillati</taxon>
        <taxon>Bacillota</taxon>
        <taxon>Bacilli</taxon>
        <taxon>Lactobacillales</taxon>
        <taxon>Lactobacillaceae</taxon>
        <taxon>Lacticaseibacillus</taxon>
    </lineage>
</organism>
<proteinExistence type="predicted"/>
<dbReference type="RefSeq" id="WP_203637068.1">
    <property type="nucleotide sequence ID" value="NZ_BOLS01000008.1"/>
</dbReference>
<keyword evidence="2" id="KW-1185">Reference proteome</keyword>
<dbReference type="EMBL" id="JBHTOC010000010">
    <property type="protein sequence ID" value="MFD1430217.1"/>
    <property type="molecule type" value="Genomic_DNA"/>
</dbReference>
<sequence length="96" mass="10800">MSETLAIQGRYTHALMNNSVLTEVGASDMQIQDAAATLEYLVSFYDEQSICYPPTLVFHLGSMSVTLESISDYQSCKWDLIAVISTRRWNSENGRE</sequence>
<evidence type="ECO:0000313" key="1">
    <source>
        <dbReference type="EMBL" id="MFD1430217.1"/>
    </source>
</evidence>
<gene>
    <name evidence="1" type="ORF">ACFQ4P_08155</name>
</gene>
<dbReference type="Proteomes" id="UP001597196">
    <property type="component" value="Unassembled WGS sequence"/>
</dbReference>
<evidence type="ECO:0000313" key="2">
    <source>
        <dbReference type="Proteomes" id="UP001597196"/>
    </source>
</evidence>
<name>A0ABW4CIP5_9LACO</name>